<dbReference type="Gene3D" id="2.30.30.30">
    <property type="match status" value="1"/>
</dbReference>
<dbReference type="InterPro" id="IPR008991">
    <property type="entry name" value="Translation_prot_SH3-like_sf"/>
</dbReference>
<dbReference type="InterPro" id="IPR014722">
    <property type="entry name" value="Rib_uL2_dom2"/>
</dbReference>
<gene>
    <name evidence="1" type="ORF">DFR58_12071</name>
</gene>
<comment type="caution">
    <text evidence="1">The sequence shown here is derived from an EMBL/GenBank/DDBJ whole genome shotgun (WGS) entry which is preliminary data.</text>
</comment>
<dbReference type="EMBL" id="QPJT01000020">
    <property type="protein sequence ID" value="RCX12771.1"/>
    <property type="molecule type" value="Genomic_DNA"/>
</dbReference>
<organism evidence="1 2">
    <name type="scientific">Anaerobacterium chartisolvens</name>
    <dbReference type="NCBI Taxonomy" id="1297424"/>
    <lineage>
        <taxon>Bacteria</taxon>
        <taxon>Bacillati</taxon>
        <taxon>Bacillota</taxon>
        <taxon>Clostridia</taxon>
        <taxon>Eubacteriales</taxon>
        <taxon>Oscillospiraceae</taxon>
        <taxon>Anaerobacterium</taxon>
    </lineage>
</organism>
<dbReference type="SUPFAM" id="SSF50104">
    <property type="entry name" value="Translation proteins SH3-like domain"/>
    <property type="match status" value="1"/>
</dbReference>
<proteinExistence type="predicted"/>
<name>A0A369AU79_9FIRM</name>
<evidence type="ECO:0000313" key="2">
    <source>
        <dbReference type="Proteomes" id="UP000253034"/>
    </source>
</evidence>
<evidence type="ECO:0000313" key="1">
    <source>
        <dbReference type="EMBL" id="RCX12771.1"/>
    </source>
</evidence>
<keyword evidence="2" id="KW-1185">Reference proteome</keyword>
<accession>A0A369AU79</accession>
<sequence length="93" mass="10309">MIALGEVVYSKVGRDASKRFVIVQLVDESYVMIADGSLRRIERPKKKKLKHLRLTGEVLGALNEKLKNGMKVTNSDIRKALADVDGRESAING</sequence>
<evidence type="ECO:0008006" key="3">
    <source>
        <dbReference type="Google" id="ProtNLM"/>
    </source>
</evidence>
<dbReference type="AlphaFoldDB" id="A0A369AU79"/>
<reference evidence="1 2" key="1">
    <citation type="submission" date="2018-07" db="EMBL/GenBank/DDBJ databases">
        <title>Genomic Encyclopedia of Type Strains, Phase IV (KMG-IV): sequencing the most valuable type-strain genomes for metagenomic binning, comparative biology and taxonomic classification.</title>
        <authorList>
            <person name="Goeker M."/>
        </authorList>
    </citation>
    <scope>NUCLEOTIDE SEQUENCE [LARGE SCALE GENOMIC DNA]</scope>
    <source>
        <strain evidence="1 2">DSM 27016</strain>
    </source>
</reference>
<dbReference type="Proteomes" id="UP000253034">
    <property type="component" value="Unassembled WGS sequence"/>
</dbReference>
<protein>
    <recommendedName>
        <fullName evidence="3">Ribosomal protein L14E/L6E/L27E</fullName>
    </recommendedName>
</protein>